<organism evidence="2">
    <name type="scientific">Nicotiana tabacum</name>
    <name type="common">Common tobacco</name>
    <dbReference type="NCBI Taxonomy" id="4097"/>
    <lineage>
        <taxon>Eukaryota</taxon>
        <taxon>Viridiplantae</taxon>
        <taxon>Streptophyta</taxon>
        <taxon>Embryophyta</taxon>
        <taxon>Tracheophyta</taxon>
        <taxon>Spermatophyta</taxon>
        <taxon>Magnoliopsida</taxon>
        <taxon>eudicotyledons</taxon>
        <taxon>Gunneridae</taxon>
        <taxon>Pentapetalae</taxon>
        <taxon>asterids</taxon>
        <taxon>lamiids</taxon>
        <taxon>Solanales</taxon>
        <taxon>Solanaceae</taxon>
        <taxon>Nicotianoideae</taxon>
        <taxon>Nicotianeae</taxon>
        <taxon>Nicotiana</taxon>
    </lineage>
</organism>
<dbReference type="PANTHER" id="PTHR33116:SF67">
    <property type="entry name" value="REVERSE TRANSCRIPTASE"/>
    <property type="match status" value="1"/>
</dbReference>
<sequence>MVLHFYGGAAFPKSITHANLVLLPMKPRVQTFLDLRPIGLSNFIKKVLYRVLHDRLEKFMHSLISPNQSGFVKGRRIFECILLTQEIVTGIRIRGKPTNVVINLDMTKAYDRSSGYFKSTRGVKQGDSLSPAFLILSAEVISSSLNKRLEENSFVEFGMPKWSDPLNHLAYVDDAITFASAHSNYLRKIMEVLGRYEKVSGHLINKTKSSYYMHANGAHVLFQAVGDITDFARGEFPFTYFGCPIFYTRIRKDYYDDLVKTVKAKLHSWKGKKLSFGGKETLITSVLQSMPVHLLSVLDPPDNILEHLHKIFALFFWSTKKEGKSRHWSSWQNLCLPKEDGGLGFRSLHDISRALFAKLWWRFRTTKSLWSNFMWNKYCKKELPTVVQFGEGSHVWRQMLNAREEVEHEILWEMKTGLD</sequence>
<feature type="domain" description="Reverse transcriptase" evidence="1">
    <location>
        <begin position="1"/>
        <end position="245"/>
    </location>
</feature>
<dbReference type="RefSeq" id="XP_016466529.1">
    <property type="nucleotide sequence ID" value="XM_016611043.1"/>
</dbReference>
<accession>A0A1S3ZQE9</accession>
<proteinExistence type="predicted"/>
<dbReference type="InterPro" id="IPR000477">
    <property type="entry name" value="RT_dom"/>
</dbReference>
<evidence type="ECO:0000259" key="1">
    <source>
        <dbReference type="PROSITE" id="PS50878"/>
    </source>
</evidence>
<dbReference type="STRING" id="4097.A0A1S3ZQE9"/>
<dbReference type="InterPro" id="IPR043502">
    <property type="entry name" value="DNA/RNA_pol_sf"/>
</dbReference>
<name>A0A1S3ZQE9_TOBAC</name>
<dbReference type="CDD" id="cd01650">
    <property type="entry name" value="RT_nLTR_like"/>
    <property type="match status" value="1"/>
</dbReference>
<dbReference type="Pfam" id="PF00078">
    <property type="entry name" value="RVT_1"/>
    <property type="match status" value="1"/>
</dbReference>
<dbReference type="SUPFAM" id="SSF56672">
    <property type="entry name" value="DNA/RNA polymerases"/>
    <property type="match status" value="1"/>
</dbReference>
<dbReference type="PROSITE" id="PS50878">
    <property type="entry name" value="RT_POL"/>
    <property type="match status" value="1"/>
</dbReference>
<dbReference type="OrthoDB" id="1306129at2759"/>
<gene>
    <name evidence="2" type="primary">LOC107789269</name>
</gene>
<dbReference type="PANTHER" id="PTHR33116">
    <property type="entry name" value="REVERSE TRANSCRIPTASE ZINC-BINDING DOMAIN-CONTAINING PROTEIN-RELATED-RELATED"/>
    <property type="match status" value="1"/>
</dbReference>
<evidence type="ECO:0000313" key="2">
    <source>
        <dbReference type="RefSeq" id="XP_016466529.1"/>
    </source>
</evidence>
<dbReference type="PaxDb" id="4097-A0A1S3ZQE9"/>
<protein>
    <recommendedName>
        <fullName evidence="1">Reverse transcriptase domain-containing protein</fullName>
    </recommendedName>
</protein>
<dbReference type="KEGG" id="nta:107789269"/>
<reference evidence="2" key="1">
    <citation type="submission" date="2025-08" db="UniProtKB">
        <authorList>
            <consortium name="RefSeq"/>
        </authorList>
    </citation>
    <scope>IDENTIFICATION</scope>
</reference>
<dbReference type="AlphaFoldDB" id="A0A1S3ZQE9"/>